<name>A0A1Y0ZFW8_9HYPH</name>
<gene>
    <name evidence="2" type="ORF">Maq22A_1p38275</name>
</gene>
<dbReference type="Proteomes" id="UP000061432">
    <property type="component" value="Plasmid pMaq22A_1p"/>
</dbReference>
<reference evidence="2 3" key="1">
    <citation type="journal article" date="2015" name="Genome Announc.">
        <title>Complete Genome Sequence of Methylobacterium aquaticum Strain 22A, Isolated from Racomitrium japonicum Moss.</title>
        <authorList>
            <person name="Tani A."/>
            <person name="Ogura Y."/>
            <person name="Hayashi T."/>
            <person name="Kimbara K."/>
        </authorList>
    </citation>
    <scope>NUCLEOTIDE SEQUENCE [LARGE SCALE GENOMIC DNA]</scope>
    <source>
        <strain evidence="2 3">MA-22A</strain>
        <plasmid evidence="3">Plasmid pMaq22A_1p DNA</plasmid>
    </source>
</reference>
<keyword evidence="2" id="KW-0614">Plasmid</keyword>
<dbReference type="AlphaFoldDB" id="A0A1Y0ZFW8"/>
<dbReference type="EMBL" id="AP014705">
    <property type="protein sequence ID" value="BAR47283.1"/>
    <property type="molecule type" value="Genomic_DNA"/>
</dbReference>
<feature type="region of interest" description="Disordered" evidence="1">
    <location>
        <begin position="26"/>
        <end position="116"/>
    </location>
</feature>
<evidence type="ECO:0000256" key="1">
    <source>
        <dbReference type="SAM" id="MobiDB-lite"/>
    </source>
</evidence>
<organism evidence="2 3">
    <name type="scientific">Methylobacterium aquaticum</name>
    <dbReference type="NCBI Taxonomy" id="270351"/>
    <lineage>
        <taxon>Bacteria</taxon>
        <taxon>Pseudomonadati</taxon>
        <taxon>Pseudomonadota</taxon>
        <taxon>Alphaproteobacteria</taxon>
        <taxon>Hyphomicrobiales</taxon>
        <taxon>Methylobacteriaceae</taxon>
        <taxon>Methylobacterium</taxon>
    </lineage>
</organism>
<sequence length="288" mass="31664">MIDAGLTQVQSLLVVPCGIREENRRRARHDRLLFPLPGRASPDPGPRRGRTGEPGRRPGDGGEACRRPARRRRGDVRLDPQRRPGRGSGSAPGLPAAADERAGARQPQPGLRELSRFRRSGDWFGAGNLRQNKTLSGRSVACPRYTTLALAGLPGSSSANPFPGPVRACTTEAKREEIRDPARQAAKRPCVRDGAACRAASRHNLCWVPDLLALTLQSSGTGGEPSRNALGRPPQSQSLFDLRRHDREGIFYPTLHLILRCGRSKIAEPRRRDPVISRRWPWSACPRC</sequence>
<feature type="compositionally biased region" description="Basic and acidic residues" evidence="1">
    <location>
        <begin position="50"/>
        <end position="66"/>
    </location>
</feature>
<proteinExistence type="predicted"/>
<dbReference type="KEGG" id="maqu:Maq22A_1p38275"/>
<geneLocation type="plasmid" evidence="3">
    <name>pMaq22A_1p DNA</name>
</geneLocation>
<evidence type="ECO:0000313" key="2">
    <source>
        <dbReference type="EMBL" id="BAR47283.1"/>
    </source>
</evidence>
<protein>
    <submittedName>
        <fullName evidence="2">Uncharacterized protein</fullName>
    </submittedName>
</protein>
<evidence type="ECO:0000313" key="3">
    <source>
        <dbReference type="Proteomes" id="UP000061432"/>
    </source>
</evidence>
<reference evidence="3" key="2">
    <citation type="submission" date="2015-01" db="EMBL/GenBank/DDBJ databases">
        <title>Complete genome sequence of Methylobacterium aquaticum strain 22A.</title>
        <authorList>
            <person name="Tani A."/>
            <person name="Ogura Y."/>
            <person name="Hayashi T."/>
        </authorList>
    </citation>
    <scope>NUCLEOTIDE SEQUENCE [LARGE SCALE GENOMIC DNA]</scope>
    <source>
        <strain evidence="3">MA-22A</strain>
        <plasmid evidence="3">Plasmid pMaq22A_1p DNA</plasmid>
    </source>
</reference>
<accession>A0A1Y0ZFW8</accession>